<evidence type="ECO:0000313" key="2">
    <source>
        <dbReference type="Proteomes" id="UP001056120"/>
    </source>
</evidence>
<proteinExistence type="predicted"/>
<evidence type="ECO:0000313" key="1">
    <source>
        <dbReference type="EMBL" id="KAI3793855.1"/>
    </source>
</evidence>
<name>A0ACB9HF17_9ASTR</name>
<organism evidence="1 2">
    <name type="scientific">Smallanthus sonchifolius</name>
    <dbReference type="NCBI Taxonomy" id="185202"/>
    <lineage>
        <taxon>Eukaryota</taxon>
        <taxon>Viridiplantae</taxon>
        <taxon>Streptophyta</taxon>
        <taxon>Embryophyta</taxon>
        <taxon>Tracheophyta</taxon>
        <taxon>Spermatophyta</taxon>
        <taxon>Magnoliopsida</taxon>
        <taxon>eudicotyledons</taxon>
        <taxon>Gunneridae</taxon>
        <taxon>Pentapetalae</taxon>
        <taxon>asterids</taxon>
        <taxon>campanulids</taxon>
        <taxon>Asterales</taxon>
        <taxon>Asteraceae</taxon>
        <taxon>Asteroideae</taxon>
        <taxon>Heliantheae alliance</taxon>
        <taxon>Millerieae</taxon>
        <taxon>Smallanthus</taxon>
    </lineage>
</organism>
<gene>
    <name evidence="1" type="ORF">L1987_36478</name>
</gene>
<dbReference type="EMBL" id="CM042029">
    <property type="protein sequence ID" value="KAI3793855.1"/>
    <property type="molecule type" value="Genomic_DNA"/>
</dbReference>
<sequence length="475" mass="52106">MGSTFNPQILVEKLTKLNNSQQSIETLSHWCIFHMNKAKQVVETWARQFHCSPHDQRLAFLYLANDILQNSRRKGSEFVAEFWKVLPDALRDVIDNGDEFGRNSALRLVNILDERKVFGSGGQVLKEELVGRHRETSNRNGKNLGSKLKQPAANALDKIVSGFQIIYAGLVNEDAVISKCRNATNSVEKVEKELGGDIKSAKANGPGVVEELKGHHATLRDCIEQLTAVESSRTNLVSYLRDVLQEQEMKLDIIRSQLKAAHTQSEKADNICRQLLNHDGIQSQPDQQCAPVMYARQTSQSDDTKSAAAAVAAKLTASTSSAEMLTYVLSSLASEGLIGNSLKDSPANDYPLQKKTKINNDQPQPYIPSSQNAQPPPPPGQKPPPPSSPPPLPPMPPMQPYPVTQFMQSTGTGTIQYGHSINQAPPPPMSLPTVGPSVNGVSSYSPPPDSYQNYQIEGSFYSQQSAMPMAPMPRQ</sequence>
<reference evidence="2" key="1">
    <citation type="journal article" date="2022" name="Mol. Ecol. Resour.">
        <title>The genomes of chicory, endive, great burdock and yacon provide insights into Asteraceae palaeo-polyploidization history and plant inulin production.</title>
        <authorList>
            <person name="Fan W."/>
            <person name="Wang S."/>
            <person name="Wang H."/>
            <person name="Wang A."/>
            <person name="Jiang F."/>
            <person name="Liu H."/>
            <person name="Zhao H."/>
            <person name="Xu D."/>
            <person name="Zhang Y."/>
        </authorList>
    </citation>
    <scope>NUCLEOTIDE SEQUENCE [LARGE SCALE GENOMIC DNA]</scope>
    <source>
        <strain evidence="2">cv. Yunnan</strain>
    </source>
</reference>
<protein>
    <submittedName>
        <fullName evidence="1">Uncharacterized protein</fullName>
    </submittedName>
</protein>
<keyword evidence="2" id="KW-1185">Reference proteome</keyword>
<comment type="caution">
    <text evidence="1">The sequence shown here is derived from an EMBL/GenBank/DDBJ whole genome shotgun (WGS) entry which is preliminary data.</text>
</comment>
<accession>A0ACB9HF17</accession>
<reference evidence="1 2" key="2">
    <citation type="journal article" date="2022" name="Mol. Ecol. Resour.">
        <title>The genomes of chicory, endive, great burdock and yacon provide insights into Asteraceae paleo-polyploidization history and plant inulin production.</title>
        <authorList>
            <person name="Fan W."/>
            <person name="Wang S."/>
            <person name="Wang H."/>
            <person name="Wang A."/>
            <person name="Jiang F."/>
            <person name="Liu H."/>
            <person name="Zhao H."/>
            <person name="Xu D."/>
            <person name="Zhang Y."/>
        </authorList>
    </citation>
    <scope>NUCLEOTIDE SEQUENCE [LARGE SCALE GENOMIC DNA]</scope>
    <source>
        <strain evidence="2">cv. Yunnan</strain>
        <tissue evidence="1">Leaves</tissue>
    </source>
</reference>
<dbReference type="Proteomes" id="UP001056120">
    <property type="component" value="Linkage Group LG12"/>
</dbReference>